<dbReference type="EMBL" id="QKWP01000511">
    <property type="protein sequence ID" value="RIB18876.1"/>
    <property type="molecule type" value="Genomic_DNA"/>
</dbReference>
<reference evidence="1 2" key="1">
    <citation type="submission" date="2018-06" db="EMBL/GenBank/DDBJ databases">
        <title>Comparative genomics reveals the genomic features of Rhizophagus irregularis, R. cerebriforme, R. diaphanum and Gigaspora rosea, and their symbiotic lifestyle signature.</title>
        <authorList>
            <person name="Morin E."/>
            <person name="San Clemente H."/>
            <person name="Chen E.C.H."/>
            <person name="De La Providencia I."/>
            <person name="Hainaut M."/>
            <person name="Kuo A."/>
            <person name="Kohler A."/>
            <person name="Murat C."/>
            <person name="Tang N."/>
            <person name="Roy S."/>
            <person name="Loubradou J."/>
            <person name="Henrissat B."/>
            <person name="Grigoriev I.V."/>
            <person name="Corradi N."/>
            <person name="Roux C."/>
            <person name="Martin F.M."/>
        </authorList>
    </citation>
    <scope>NUCLEOTIDE SEQUENCE [LARGE SCALE GENOMIC DNA]</scope>
    <source>
        <strain evidence="1 2">DAOM 194757</strain>
    </source>
</reference>
<name>A0A397VHU9_9GLOM</name>
<sequence length="253" mass="28770">MNIIYLLLNPNKIILLTWTEIYPMLNNPSFKPEERDAIHAYFTKNVHLMSLANATLRSCLTEEEKCVYLKGLIPESGIYPMLNNPSFTPEERNAIHAYFTKNVHLVSSANATLRVCSTEEEKCVYLKGLIPESEIYPMLNNPSFTPEERNAIHAYFTKNVHLVSSANDNLRVCTTEEEKCVYLKGLIPESEIYPVLNNPSFTPEERGTIRAYFTKHDYLVSSANATLRVCSTEEKKCAYLKGLISKSGIFSIK</sequence>
<proteinExistence type="predicted"/>
<protein>
    <submittedName>
        <fullName evidence="1">Uncharacterized protein</fullName>
    </submittedName>
</protein>
<keyword evidence="2" id="KW-1185">Reference proteome</keyword>
<dbReference type="Proteomes" id="UP000266673">
    <property type="component" value="Unassembled WGS sequence"/>
</dbReference>
<comment type="caution">
    <text evidence="1">The sequence shown here is derived from an EMBL/GenBank/DDBJ whole genome shotgun (WGS) entry which is preliminary data.</text>
</comment>
<organism evidence="1 2">
    <name type="scientific">Gigaspora rosea</name>
    <dbReference type="NCBI Taxonomy" id="44941"/>
    <lineage>
        <taxon>Eukaryota</taxon>
        <taxon>Fungi</taxon>
        <taxon>Fungi incertae sedis</taxon>
        <taxon>Mucoromycota</taxon>
        <taxon>Glomeromycotina</taxon>
        <taxon>Glomeromycetes</taxon>
        <taxon>Diversisporales</taxon>
        <taxon>Gigasporaceae</taxon>
        <taxon>Gigaspora</taxon>
    </lineage>
</organism>
<dbReference type="OrthoDB" id="2315619at2759"/>
<evidence type="ECO:0000313" key="1">
    <source>
        <dbReference type="EMBL" id="RIB18876.1"/>
    </source>
</evidence>
<gene>
    <name evidence="1" type="ORF">C2G38_2141905</name>
</gene>
<dbReference type="AlphaFoldDB" id="A0A397VHU9"/>
<evidence type="ECO:0000313" key="2">
    <source>
        <dbReference type="Proteomes" id="UP000266673"/>
    </source>
</evidence>
<accession>A0A397VHU9</accession>